<proteinExistence type="predicted"/>
<dbReference type="AlphaFoldDB" id="A0A0B1SME8"/>
<dbReference type="Proteomes" id="UP000053660">
    <property type="component" value="Unassembled WGS sequence"/>
</dbReference>
<keyword evidence="2" id="KW-1185">Reference proteome</keyword>
<reference evidence="1 2" key="1">
    <citation type="submission" date="2014-03" db="EMBL/GenBank/DDBJ databases">
        <title>Draft genome of the hookworm Oesophagostomum dentatum.</title>
        <authorList>
            <person name="Mitreva M."/>
        </authorList>
    </citation>
    <scope>NUCLEOTIDE SEQUENCE [LARGE SCALE GENOMIC DNA]</scope>
    <source>
        <strain evidence="1 2">OD-Hann</strain>
    </source>
</reference>
<protein>
    <submittedName>
        <fullName evidence="1">Uncharacterized protein</fullName>
    </submittedName>
</protein>
<dbReference type="EMBL" id="KN568712">
    <property type="protein sequence ID" value="KHJ84400.1"/>
    <property type="molecule type" value="Genomic_DNA"/>
</dbReference>
<evidence type="ECO:0000313" key="2">
    <source>
        <dbReference type="Proteomes" id="UP000053660"/>
    </source>
</evidence>
<sequence length="59" mass="6386">MIPLEPKWPVRIVAVSLQGANLSSIVGERGVALDIPIDYKDDELEEKANSILQAILSGL</sequence>
<name>A0A0B1SME8_OESDE</name>
<organism evidence="1 2">
    <name type="scientific">Oesophagostomum dentatum</name>
    <name type="common">Nodular worm</name>
    <dbReference type="NCBI Taxonomy" id="61180"/>
    <lineage>
        <taxon>Eukaryota</taxon>
        <taxon>Metazoa</taxon>
        <taxon>Ecdysozoa</taxon>
        <taxon>Nematoda</taxon>
        <taxon>Chromadorea</taxon>
        <taxon>Rhabditida</taxon>
        <taxon>Rhabditina</taxon>
        <taxon>Rhabditomorpha</taxon>
        <taxon>Strongyloidea</taxon>
        <taxon>Strongylidae</taxon>
        <taxon>Oesophagostomum</taxon>
    </lineage>
</organism>
<gene>
    <name evidence="1" type="ORF">OESDEN_15888</name>
</gene>
<evidence type="ECO:0000313" key="1">
    <source>
        <dbReference type="EMBL" id="KHJ84400.1"/>
    </source>
</evidence>
<accession>A0A0B1SME8</accession>